<protein>
    <recommendedName>
        <fullName evidence="4">Guanylate cyclase domain-containing protein</fullName>
    </recommendedName>
</protein>
<dbReference type="Gene3D" id="3.30.70.1230">
    <property type="entry name" value="Nucleotide cyclase"/>
    <property type="match status" value="1"/>
</dbReference>
<evidence type="ECO:0000313" key="2">
    <source>
        <dbReference type="EMBL" id="GHI43403.1"/>
    </source>
</evidence>
<feature type="compositionally biased region" description="Gly residues" evidence="1">
    <location>
        <begin position="221"/>
        <end position="231"/>
    </location>
</feature>
<keyword evidence="3" id="KW-1185">Reference proteome</keyword>
<feature type="region of interest" description="Disordered" evidence="1">
    <location>
        <begin position="187"/>
        <end position="253"/>
    </location>
</feature>
<dbReference type="Proteomes" id="UP001050808">
    <property type="component" value="Unassembled WGS sequence"/>
</dbReference>
<dbReference type="RefSeq" id="WP_189963083.1">
    <property type="nucleotide sequence ID" value="NZ_BMUA01000007.1"/>
</dbReference>
<evidence type="ECO:0000313" key="3">
    <source>
        <dbReference type="Proteomes" id="UP001050808"/>
    </source>
</evidence>
<dbReference type="EMBL" id="BNDY01000020">
    <property type="protein sequence ID" value="GHI43403.1"/>
    <property type="molecule type" value="Genomic_DNA"/>
</dbReference>
<comment type="caution">
    <text evidence="2">The sequence shown here is derived from an EMBL/GenBank/DDBJ whole genome shotgun (WGS) entry which is preliminary data.</text>
</comment>
<reference evidence="2" key="1">
    <citation type="submission" date="2024-05" db="EMBL/GenBank/DDBJ databases">
        <title>Whole genome shotgun sequence of Streptomyces violascens NBRC 12920.</title>
        <authorList>
            <person name="Komaki H."/>
            <person name="Tamura T."/>
        </authorList>
    </citation>
    <scope>NUCLEOTIDE SEQUENCE</scope>
    <source>
        <strain evidence="2">NBRC 12920</strain>
    </source>
</reference>
<evidence type="ECO:0008006" key="4">
    <source>
        <dbReference type="Google" id="ProtNLM"/>
    </source>
</evidence>
<dbReference type="InterPro" id="IPR029787">
    <property type="entry name" value="Nucleotide_cyclase"/>
</dbReference>
<accession>A0ABQ3R1J7</accession>
<proteinExistence type="predicted"/>
<evidence type="ECO:0000256" key="1">
    <source>
        <dbReference type="SAM" id="MobiDB-lite"/>
    </source>
</evidence>
<organism evidence="2 3">
    <name type="scientific">Streptomyces violascens</name>
    <dbReference type="NCBI Taxonomy" id="67381"/>
    <lineage>
        <taxon>Bacteria</taxon>
        <taxon>Bacillati</taxon>
        <taxon>Actinomycetota</taxon>
        <taxon>Actinomycetes</taxon>
        <taxon>Kitasatosporales</taxon>
        <taxon>Streptomycetaceae</taxon>
        <taxon>Streptomyces</taxon>
    </lineage>
</organism>
<name>A0ABQ3R1J7_9ACTN</name>
<sequence>MTDTDPVSRTILLLDIERFSDRDDVEQAYLRRMLYDVCDGALLTAGVDETLRLREDRGDSVMELIDPNASVVSLLRTLLTDVPARLRTMNRMASSSAQMRLRAVVASGYVKRDAFGWVGSQLNHACRLLDGEPLRASLRERPDDLALCVSDAVYEGVVCHSHTGVPADEFKRITVPSKNGELGAWLHRPAPSEQPAGGPVPRTGTPERDVRPGAGPAPGTHFGGGAIGGDNHGISTGQVTGNIHFDAGRGERR</sequence>
<gene>
    <name evidence="2" type="ORF">Sviol_78110</name>
</gene>